<reference evidence="2 3" key="1">
    <citation type="submission" date="2019-10" db="EMBL/GenBank/DDBJ databases">
        <title>Assembly and Annotation for the nematode Trichostrongylus colubriformis.</title>
        <authorList>
            <person name="Martin J."/>
        </authorList>
    </citation>
    <scope>NUCLEOTIDE SEQUENCE [LARGE SCALE GENOMIC DNA]</scope>
    <source>
        <strain evidence="2">G859</strain>
        <tissue evidence="2">Whole worm</tissue>
    </source>
</reference>
<feature type="region of interest" description="Disordered" evidence="1">
    <location>
        <begin position="1"/>
        <end position="34"/>
    </location>
</feature>
<dbReference type="Proteomes" id="UP001331761">
    <property type="component" value="Unassembled WGS sequence"/>
</dbReference>
<protein>
    <submittedName>
        <fullName evidence="2">Uncharacterized protein</fullName>
    </submittedName>
</protein>
<dbReference type="AlphaFoldDB" id="A0AAN8EU18"/>
<evidence type="ECO:0000256" key="1">
    <source>
        <dbReference type="SAM" id="MobiDB-lite"/>
    </source>
</evidence>
<dbReference type="EMBL" id="WIXE01023049">
    <property type="protein sequence ID" value="KAK5966840.1"/>
    <property type="molecule type" value="Genomic_DNA"/>
</dbReference>
<sequence length="85" mass="9825">MLNPRADQSDNRLKKSAQASTKEPNRCDPALETDERTNALYDLRRMSRKAEEDADFSVVKRTTFVNIEHPPRGMRISSPTTNYQR</sequence>
<name>A0AAN8EU18_TRICO</name>
<organism evidence="2 3">
    <name type="scientific">Trichostrongylus colubriformis</name>
    <name type="common">Black scour worm</name>
    <dbReference type="NCBI Taxonomy" id="6319"/>
    <lineage>
        <taxon>Eukaryota</taxon>
        <taxon>Metazoa</taxon>
        <taxon>Ecdysozoa</taxon>
        <taxon>Nematoda</taxon>
        <taxon>Chromadorea</taxon>
        <taxon>Rhabditida</taxon>
        <taxon>Rhabditina</taxon>
        <taxon>Rhabditomorpha</taxon>
        <taxon>Strongyloidea</taxon>
        <taxon>Trichostrongylidae</taxon>
        <taxon>Trichostrongylus</taxon>
    </lineage>
</organism>
<keyword evidence="3" id="KW-1185">Reference proteome</keyword>
<evidence type="ECO:0000313" key="3">
    <source>
        <dbReference type="Proteomes" id="UP001331761"/>
    </source>
</evidence>
<evidence type="ECO:0000313" key="2">
    <source>
        <dbReference type="EMBL" id="KAK5966840.1"/>
    </source>
</evidence>
<proteinExistence type="predicted"/>
<accession>A0AAN8EU18</accession>
<gene>
    <name evidence="2" type="ORF">GCK32_013051</name>
</gene>
<comment type="caution">
    <text evidence="2">The sequence shown here is derived from an EMBL/GenBank/DDBJ whole genome shotgun (WGS) entry which is preliminary data.</text>
</comment>